<evidence type="ECO:0008006" key="3">
    <source>
        <dbReference type="Google" id="ProtNLM"/>
    </source>
</evidence>
<proteinExistence type="predicted"/>
<organism evidence="1 2">
    <name type="scientific">Treponema lecithinolyticum ATCC 700332</name>
    <dbReference type="NCBI Taxonomy" id="1321815"/>
    <lineage>
        <taxon>Bacteria</taxon>
        <taxon>Pseudomonadati</taxon>
        <taxon>Spirochaetota</taxon>
        <taxon>Spirochaetia</taxon>
        <taxon>Spirochaetales</taxon>
        <taxon>Treponemataceae</taxon>
        <taxon>Treponema</taxon>
    </lineage>
</organism>
<dbReference type="InterPro" id="IPR007922">
    <property type="entry name" value="DciA-like"/>
</dbReference>
<gene>
    <name evidence="1" type="ORF">HMPREF9193_02035</name>
</gene>
<protein>
    <recommendedName>
        <fullName evidence="3">DUF721 domain-containing protein</fullName>
    </recommendedName>
</protein>
<evidence type="ECO:0000313" key="1">
    <source>
        <dbReference type="EMBL" id="ERJ91582.1"/>
    </source>
</evidence>
<name>A0ABN0NWG4_TRELE</name>
<reference evidence="1 2" key="1">
    <citation type="submission" date="2013-08" db="EMBL/GenBank/DDBJ databases">
        <authorList>
            <person name="Weinstock G."/>
            <person name="Sodergren E."/>
            <person name="Wylie T."/>
            <person name="Fulton L."/>
            <person name="Fulton R."/>
            <person name="Fronick C."/>
            <person name="O'Laughlin M."/>
            <person name="Godfrey J."/>
            <person name="Miner T."/>
            <person name="Herter B."/>
            <person name="Appelbaum E."/>
            <person name="Cordes M."/>
            <person name="Lek S."/>
            <person name="Wollam A."/>
            <person name="Pepin K.H."/>
            <person name="Palsikar V.B."/>
            <person name="Mitreva M."/>
            <person name="Wilson R.K."/>
        </authorList>
    </citation>
    <scope>NUCLEOTIDE SEQUENCE [LARGE SCALE GENOMIC DNA]</scope>
    <source>
        <strain evidence="1 2">ATCC 700332</strain>
    </source>
</reference>
<keyword evidence="2" id="KW-1185">Reference proteome</keyword>
<dbReference type="Proteomes" id="UP000016649">
    <property type="component" value="Unassembled WGS sequence"/>
</dbReference>
<accession>A0ABN0NWG4</accession>
<dbReference type="RefSeq" id="WP_021686208.1">
    <property type="nucleotide sequence ID" value="NZ_KI260554.1"/>
</dbReference>
<evidence type="ECO:0000313" key="2">
    <source>
        <dbReference type="Proteomes" id="UP000016649"/>
    </source>
</evidence>
<dbReference type="Pfam" id="PF05258">
    <property type="entry name" value="DciA"/>
    <property type="match status" value="1"/>
</dbReference>
<sequence length="134" mass="15528">MKAHNELYIQTVPELLDTLFTDILSFSDKGPLNLERGWKKVLQSINGDGEKLAAHSRIVDLKNNLLYIETDHPGWIQLFGLYRQRILRSLKKEFPELSVHGFSFTLKGKEQKKESGLRTITVEQREAYLKSKEI</sequence>
<comment type="caution">
    <text evidence="1">The sequence shown here is derived from an EMBL/GenBank/DDBJ whole genome shotgun (WGS) entry which is preliminary data.</text>
</comment>
<dbReference type="EMBL" id="AWVH01000044">
    <property type="protein sequence ID" value="ERJ91582.1"/>
    <property type="molecule type" value="Genomic_DNA"/>
</dbReference>